<dbReference type="Proteomes" id="UP000075230">
    <property type="component" value="Unassembled WGS sequence"/>
</dbReference>
<dbReference type="VEuPathDB" id="FungiDB:ASPFODRAFT_210026"/>
<comment type="caution">
    <text evidence="1">The sequence shown here is derived from an EMBL/GenBank/DDBJ whole genome shotgun (WGS) entry which is preliminary data.</text>
</comment>
<reference evidence="2" key="2">
    <citation type="submission" date="2016-02" db="EMBL/GenBank/DDBJ databases">
        <title>Genome sequencing of Aspergillus luchuensis NBRC 4314.</title>
        <authorList>
            <person name="Yamada O."/>
        </authorList>
    </citation>
    <scope>NUCLEOTIDE SEQUENCE [LARGE SCALE GENOMIC DNA]</scope>
    <source>
        <strain evidence="2">RIB 2604</strain>
    </source>
</reference>
<protein>
    <submittedName>
        <fullName evidence="1">Nitrite reductase NiiA</fullName>
    </submittedName>
</protein>
<reference evidence="1 2" key="1">
    <citation type="journal article" date="2016" name="DNA Res.">
        <title>Genome sequence of Aspergillus luchuensis NBRC 4314.</title>
        <authorList>
            <person name="Yamada O."/>
            <person name="Machida M."/>
            <person name="Hosoyama A."/>
            <person name="Goto M."/>
            <person name="Takahashi T."/>
            <person name="Futagami T."/>
            <person name="Yamagata Y."/>
            <person name="Takeuchi M."/>
            <person name="Kobayashi T."/>
            <person name="Koike H."/>
            <person name="Abe K."/>
            <person name="Asai K."/>
            <person name="Arita M."/>
            <person name="Fujita N."/>
            <person name="Fukuda K."/>
            <person name="Higa K."/>
            <person name="Horikawa H."/>
            <person name="Ishikawa T."/>
            <person name="Jinno K."/>
            <person name="Kato Y."/>
            <person name="Kirimura K."/>
            <person name="Mizutani O."/>
            <person name="Nakasone K."/>
            <person name="Sano M."/>
            <person name="Shiraishi Y."/>
            <person name="Tsukahara M."/>
            <person name="Gomi K."/>
        </authorList>
    </citation>
    <scope>NUCLEOTIDE SEQUENCE [LARGE SCALE GENOMIC DNA]</scope>
    <source>
        <strain evidence="1 2">RIB 2604</strain>
    </source>
</reference>
<gene>
    <name evidence="1" type="ORF">RIB2604_00802180</name>
</gene>
<evidence type="ECO:0000313" key="1">
    <source>
        <dbReference type="EMBL" id="GAT20745.1"/>
    </source>
</evidence>
<sequence>MPNMPLKTFYELSDDLGGTVIVARKDKEDLTREHYEVICMYCDMILDYLGEGEAPTRLYNRQAFEKWFASYKRQESMNRRREWDDMLPLY</sequence>
<name>A0A146F3S4_ASPKA</name>
<proteinExistence type="predicted"/>
<organism evidence="1 2">
    <name type="scientific">Aspergillus kawachii</name>
    <name type="common">White koji mold</name>
    <name type="synonym">Aspergillus awamori var. kawachi</name>
    <dbReference type="NCBI Taxonomy" id="1069201"/>
    <lineage>
        <taxon>Eukaryota</taxon>
        <taxon>Fungi</taxon>
        <taxon>Dikarya</taxon>
        <taxon>Ascomycota</taxon>
        <taxon>Pezizomycotina</taxon>
        <taxon>Eurotiomycetes</taxon>
        <taxon>Eurotiomycetidae</taxon>
        <taxon>Eurotiales</taxon>
        <taxon>Aspergillaceae</taxon>
        <taxon>Aspergillus</taxon>
        <taxon>Aspergillus subgen. Circumdati</taxon>
    </lineage>
</organism>
<accession>A0A146F3S4</accession>
<evidence type="ECO:0000313" key="2">
    <source>
        <dbReference type="Proteomes" id="UP000075230"/>
    </source>
</evidence>
<dbReference type="AlphaFoldDB" id="A0A146F3S4"/>
<dbReference type="EMBL" id="BCWF01000008">
    <property type="protein sequence ID" value="GAT20745.1"/>
    <property type="molecule type" value="Genomic_DNA"/>
</dbReference>